<dbReference type="CDD" id="cd00165">
    <property type="entry name" value="S4"/>
    <property type="match status" value="1"/>
</dbReference>
<sequence length="68" mass="7364">MRDVPIDGEMIRLGQFLKLADLIDTGGEAKWRIGAGEVRVNGEVEDRRGRQLFPGDVVSLGDAAARVA</sequence>
<dbReference type="EMBL" id="BOOY01000029">
    <property type="protein sequence ID" value="GIJ04798.1"/>
    <property type="molecule type" value="Genomic_DNA"/>
</dbReference>
<dbReference type="GO" id="GO:0003723">
    <property type="term" value="F:RNA binding"/>
    <property type="evidence" value="ECO:0007669"/>
    <property type="project" value="UniProtKB-KW"/>
</dbReference>
<dbReference type="Proteomes" id="UP000652013">
    <property type="component" value="Unassembled WGS sequence"/>
</dbReference>
<comment type="caution">
    <text evidence="2">The sequence shown here is derived from an EMBL/GenBank/DDBJ whole genome shotgun (WGS) entry which is preliminary data.</text>
</comment>
<evidence type="ECO:0000313" key="2">
    <source>
        <dbReference type="EMBL" id="GIJ04798.1"/>
    </source>
</evidence>
<reference evidence="2" key="1">
    <citation type="submission" date="2021-01" db="EMBL/GenBank/DDBJ databases">
        <title>Whole genome shotgun sequence of Spirilliplanes yamanashiensis NBRC 15828.</title>
        <authorList>
            <person name="Komaki H."/>
            <person name="Tamura T."/>
        </authorList>
    </citation>
    <scope>NUCLEOTIDE SEQUENCE</scope>
    <source>
        <strain evidence="2">NBRC 15828</strain>
    </source>
</reference>
<dbReference type="RefSeq" id="WP_203940010.1">
    <property type="nucleotide sequence ID" value="NZ_BAAAGJ010000005.1"/>
</dbReference>
<dbReference type="InterPro" id="IPR036986">
    <property type="entry name" value="S4_RNA-bd_sf"/>
</dbReference>
<keyword evidence="3" id="KW-1185">Reference proteome</keyword>
<accession>A0A8J4DKZ0</accession>
<dbReference type="SUPFAM" id="SSF55174">
    <property type="entry name" value="Alpha-L RNA-binding motif"/>
    <property type="match status" value="1"/>
</dbReference>
<evidence type="ECO:0000256" key="1">
    <source>
        <dbReference type="PROSITE-ProRule" id="PRU00182"/>
    </source>
</evidence>
<dbReference type="PROSITE" id="PS50889">
    <property type="entry name" value="S4"/>
    <property type="match status" value="1"/>
</dbReference>
<dbReference type="Pfam" id="PF13275">
    <property type="entry name" value="S4_2"/>
    <property type="match status" value="1"/>
</dbReference>
<dbReference type="AlphaFoldDB" id="A0A8J4DKZ0"/>
<name>A0A8J4DKZ0_9ACTN</name>
<keyword evidence="1" id="KW-0694">RNA-binding</keyword>
<dbReference type="Gene3D" id="3.10.290.10">
    <property type="entry name" value="RNA-binding S4 domain"/>
    <property type="match status" value="1"/>
</dbReference>
<evidence type="ECO:0000313" key="3">
    <source>
        <dbReference type="Proteomes" id="UP000652013"/>
    </source>
</evidence>
<organism evidence="2 3">
    <name type="scientific">Spirilliplanes yamanashiensis</name>
    <dbReference type="NCBI Taxonomy" id="42233"/>
    <lineage>
        <taxon>Bacteria</taxon>
        <taxon>Bacillati</taxon>
        <taxon>Actinomycetota</taxon>
        <taxon>Actinomycetes</taxon>
        <taxon>Micromonosporales</taxon>
        <taxon>Micromonosporaceae</taxon>
        <taxon>Spirilliplanes</taxon>
    </lineage>
</organism>
<gene>
    <name evidence="2" type="ORF">Sya03_41500</name>
</gene>
<proteinExistence type="predicted"/>
<protein>
    <submittedName>
        <fullName evidence="2">RNA-binding protein</fullName>
    </submittedName>
</protein>